<reference evidence="6" key="1">
    <citation type="submission" date="2018-05" db="EMBL/GenBank/DDBJ databases">
        <authorList>
            <person name="Lanie J.A."/>
            <person name="Ng W.-L."/>
            <person name="Kazmierczak K.M."/>
            <person name="Andrzejewski T.M."/>
            <person name="Davidsen T.M."/>
            <person name="Wayne K.J."/>
            <person name="Tettelin H."/>
            <person name="Glass J.I."/>
            <person name="Rusch D."/>
            <person name="Podicherti R."/>
            <person name="Tsui H.-C.T."/>
            <person name="Winkler M.E."/>
        </authorList>
    </citation>
    <scope>NUCLEOTIDE SEQUENCE</scope>
</reference>
<evidence type="ECO:0000313" key="6">
    <source>
        <dbReference type="EMBL" id="SVA29021.1"/>
    </source>
</evidence>
<dbReference type="AlphaFoldDB" id="A0A381UMN7"/>
<evidence type="ECO:0000256" key="1">
    <source>
        <dbReference type="ARBA" id="ARBA00004236"/>
    </source>
</evidence>
<dbReference type="InterPro" id="IPR052029">
    <property type="entry name" value="PpiD_chaperone"/>
</dbReference>
<proteinExistence type="predicted"/>
<gene>
    <name evidence="6" type="ORF">METZ01_LOCUS81875</name>
</gene>
<organism evidence="6">
    <name type="scientific">marine metagenome</name>
    <dbReference type="NCBI Taxonomy" id="408172"/>
    <lineage>
        <taxon>unclassified sequences</taxon>
        <taxon>metagenomes</taxon>
        <taxon>ecological metagenomes</taxon>
    </lineage>
</organism>
<keyword evidence="3 5" id="KW-0472">Membrane</keyword>
<evidence type="ECO:0000256" key="2">
    <source>
        <dbReference type="ARBA" id="ARBA00022475"/>
    </source>
</evidence>
<dbReference type="Gene3D" id="1.10.4030.10">
    <property type="entry name" value="Porin chaperone SurA, peptide-binding domain"/>
    <property type="match status" value="1"/>
</dbReference>
<evidence type="ECO:0000256" key="5">
    <source>
        <dbReference type="SAM" id="Phobius"/>
    </source>
</evidence>
<evidence type="ECO:0000256" key="3">
    <source>
        <dbReference type="ARBA" id="ARBA00023136"/>
    </source>
</evidence>
<dbReference type="Pfam" id="PF13624">
    <property type="entry name" value="SurA_N_3"/>
    <property type="match status" value="1"/>
</dbReference>
<accession>A0A381UMN7</accession>
<keyword evidence="2" id="KW-1003">Cell membrane</keyword>
<evidence type="ECO:0008006" key="7">
    <source>
        <dbReference type="Google" id="ProtNLM"/>
    </source>
</evidence>
<comment type="subcellular location">
    <subcellularLocation>
        <location evidence="1">Cell membrane</location>
    </subcellularLocation>
</comment>
<dbReference type="GO" id="GO:0005886">
    <property type="term" value="C:plasma membrane"/>
    <property type="evidence" value="ECO:0007669"/>
    <property type="project" value="UniProtKB-SubCell"/>
</dbReference>
<dbReference type="EMBL" id="UINC01006683">
    <property type="protein sequence ID" value="SVA29021.1"/>
    <property type="molecule type" value="Genomic_DNA"/>
</dbReference>
<feature type="transmembrane region" description="Helical" evidence="5">
    <location>
        <begin position="12"/>
        <end position="30"/>
    </location>
</feature>
<dbReference type="SUPFAM" id="SSF109998">
    <property type="entry name" value="Triger factor/SurA peptide-binding domain-like"/>
    <property type="match status" value="1"/>
</dbReference>
<evidence type="ECO:0000256" key="4">
    <source>
        <dbReference type="ARBA" id="ARBA00023186"/>
    </source>
</evidence>
<dbReference type="InterPro" id="IPR027304">
    <property type="entry name" value="Trigger_fact/SurA_dom_sf"/>
</dbReference>
<keyword evidence="4" id="KW-0143">Chaperone</keyword>
<dbReference type="PANTHER" id="PTHR47529">
    <property type="entry name" value="PEPTIDYL-PROLYL CIS-TRANS ISOMERASE D"/>
    <property type="match status" value="1"/>
</dbReference>
<sequence length="288" mass="33451">MLQNIRERVTGKFALGILVLIGSSFLFFGVSSDYISFGYAAKVNGKEIPTPVFENAYRDQLLRFEEQGIDIPDEVMQLVKEGVLDALIRDTVVDIYLEENGYRVPDTIVTDFIQRQADFRSEGKFSKDIYYAWLNQRVLDPSQFEETQRKGIQKSQLQRGVGASSFTTPSEYRRYLNLYLEQRQVDIIEINITNIAESISIDNDEIQNFYNDNIEKFITPESVDFKYIEIDRNNLSSNIEVTEEELQQHFENSSFRFLQEEKRQAQHILIPFGDDEISSNNLAMELTK</sequence>
<protein>
    <recommendedName>
        <fullName evidence="7">PpiC domain-containing protein</fullName>
    </recommendedName>
</protein>
<feature type="non-terminal residue" evidence="6">
    <location>
        <position position="288"/>
    </location>
</feature>
<keyword evidence="5" id="KW-1133">Transmembrane helix</keyword>
<dbReference type="PANTHER" id="PTHR47529:SF1">
    <property type="entry name" value="PERIPLASMIC CHAPERONE PPID"/>
    <property type="match status" value="1"/>
</dbReference>
<keyword evidence="5" id="KW-0812">Transmembrane</keyword>
<name>A0A381UMN7_9ZZZZ</name>